<dbReference type="InterPro" id="IPR006419">
    <property type="entry name" value="NMN_transpt_PnuC"/>
</dbReference>
<feature type="transmembrane region" description="Helical" evidence="10">
    <location>
        <begin position="135"/>
        <end position="153"/>
    </location>
</feature>
<dbReference type="GO" id="GO:0034257">
    <property type="term" value="F:nicotinamide riboside transmembrane transporter activity"/>
    <property type="evidence" value="ECO:0007669"/>
    <property type="project" value="InterPro"/>
</dbReference>
<evidence type="ECO:0000256" key="1">
    <source>
        <dbReference type="ARBA" id="ARBA00002672"/>
    </source>
</evidence>
<evidence type="ECO:0000256" key="6">
    <source>
        <dbReference type="ARBA" id="ARBA00022475"/>
    </source>
</evidence>
<keyword evidence="11" id="KW-0032">Aminotransferase</keyword>
<dbReference type="Proteomes" id="UP000051863">
    <property type="component" value="Unassembled WGS sequence"/>
</dbReference>
<dbReference type="EMBL" id="LDJJ01000007">
    <property type="protein sequence ID" value="KRG71856.1"/>
    <property type="molecule type" value="Genomic_DNA"/>
</dbReference>
<evidence type="ECO:0000256" key="8">
    <source>
        <dbReference type="ARBA" id="ARBA00022989"/>
    </source>
</evidence>
<evidence type="ECO:0000256" key="7">
    <source>
        <dbReference type="ARBA" id="ARBA00022692"/>
    </source>
</evidence>
<evidence type="ECO:0000313" key="12">
    <source>
        <dbReference type="Proteomes" id="UP000051863"/>
    </source>
</evidence>
<dbReference type="NCBIfam" id="TIGR01528">
    <property type="entry name" value="NMN_trans_PnuC"/>
    <property type="match status" value="1"/>
</dbReference>
<gene>
    <name evidence="11" type="ORF">ABB27_02670</name>
</gene>
<dbReference type="AlphaFoldDB" id="A0A0R0CR23"/>
<evidence type="ECO:0000256" key="9">
    <source>
        <dbReference type="ARBA" id="ARBA00023136"/>
    </source>
</evidence>
<keyword evidence="9 10" id="KW-0472">Membrane</keyword>
<keyword evidence="8 10" id="KW-1133">Transmembrane helix</keyword>
<evidence type="ECO:0000256" key="10">
    <source>
        <dbReference type="SAM" id="Phobius"/>
    </source>
</evidence>
<dbReference type="PATRIC" id="fig|405446.3.peg.3418"/>
<evidence type="ECO:0000256" key="3">
    <source>
        <dbReference type="ARBA" id="ARBA00006669"/>
    </source>
</evidence>
<comment type="similarity">
    <text evidence="3">Belongs to the nicotinamide ribonucleoside (NR) uptake permease (TC 4.B.1) family.</text>
</comment>
<dbReference type="RefSeq" id="WP_057626734.1">
    <property type="nucleotide sequence ID" value="NZ_LDJJ01000007.1"/>
</dbReference>
<protein>
    <recommendedName>
        <fullName evidence="4">Nicotinamide riboside transporter PnuC</fullName>
    </recommendedName>
</protein>
<evidence type="ECO:0000256" key="2">
    <source>
        <dbReference type="ARBA" id="ARBA00004651"/>
    </source>
</evidence>
<organism evidence="11 12">
    <name type="scientific">Stenotrophomonas terrae</name>
    <dbReference type="NCBI Taxonomy" id="405446"/>
    <lineage>
        <taxon>Bacteria</taxon>
        <taxon>Pseudomonadati</taxon>
        <taxon>Pseudomonadota</taxon>
        <taxon>Gammaproteobacteria</taxon>
        <taxon>Lysobacterales</taxon>
        <taxon>Lysobacteraceae</taxon>
        <taxon>Stenotrophomonas</taxon>
    </lineage>
</organism>
<dbReference type="PANTHER" id="PTHR36122:SF2">
    <property type="entry name" value="NICOTINAMIDE RIBOSIDE TRANSPORTER PNUC"/>
    <property type="match status" value="1"/>
</dbReference>
<dbReference type="Pfam" id="PF04973">
    <property type="entry name" value="NMN_transporter"/>
    <property type="match status" value="1"/>
</dbReference>
<dbReference type="OrthoDB" id="9791248at2"/>
<dbReference type="PANTHER" id="PTHR36122">
    <property type="entry name" value="NICOTINAMIDE RIBOSIDE TRANSPORTER PNUC"/>
    <property type="match status" value="1"/>
</dbReference>
<evidence type="ECO:0000256" key="4">
    <source>
        <dbReference type="ARBA" id="ARBA00017522"/>
    </source>
</evidence>
<dbReference type="GO" id="GO:0005886">
    <property type="term" value="C:plasma membrane"/>
    <property type="evidence" value="ECO:0007669"/>
    <property type="project" value="UniProtKB-SubCell"/>
</dbReference>
<evidence type="ECO:0000313" key="11">
    <source>
        <dbReference type="EMBL" id="KRG71856.1"/>
    </source>
</evidence>
<proteinExistence type="inferred from homology"/>
<keyword evidence="6" id="KW-1003">Cell membrane</keyword>
<name>A0A0R0CR23_9GAMM</name>
<dbReference type="GO" id="GO:0008483">
    <property type="term" value="F:transaminase activity"/>
    <property type="evidence" value="ECO:0007669"/>
    <property type="project" value="UniProtKB-KW"/>
</dbReference>
<accession>A0A0R0CR23</accession>
<keyword evidence="12" id="KW-1185">Reference proteome</keyword>
<reference evidence="11 12" key="1">
    <citation type="submission" date="2015-05" db="EMBL/GenBank/DDBJ databases">
        <title>Genome sequencing and analysis of members of genus Stenotrophomonas.</title>
        <authorList>
            <person name="Patil P.P."/>
            <person name="Midha S."/>
            <person name="Patil P.B."/>
        </authorList>
    </citation>
    <scope>NUCLEOTIDE SEQUENCE [LARGE SCALE GENOMIC DNA]</scope>
    <source>
        <strain evidence="11 12">DSM 18941</strain>
    </source>
</reference>
<keyword evidence="7 10" id="KW-0812">Transmembrane</keyword>
<keyword evidence="5" id="KW-0813">Transport</keyword>
<feature type="transmembrane region" description="Helical" evidence="10">
    <location>
        <begin position="86"/>
        <end position="104"/>
    </location>
</feature>
<evidence type="ECO:0000256" key="5">
    <source>
        <dbReference type="ARBA" id="ARBA00022448"/>
    </source>
</evidence>
<comment type="caution">
    <text evidence="11">The sequence shown here is derived from an EMBL/GenBank/DDBJ whole genome shotgun (WGS) entry which is preliminary data.</text>
</comment>
<keyword evidence="11" id="KW-0808">Transferase</keyword>
<feature type="transmembrane region" description="Helical" evidence="10">
    <location>
        <begin position="159"/>
        <end position="177"/>
    </location>
</feature>
<feature type="transmembrane region" description="Helical" evidence="10">
    <location>
        <begin position="48"/>
        <end position="65"/>
    </location>
</feature>
<comment type="subcellular location">
    <subcellularLocation>
        <location evidence="2">Cell membrane</location>
        <topology evidence="2">Multi-pass membrane protein</topology>
    </subcellularLocation>
</comment>
<sequence>MLEWSAALCSILGVWLMAQRRMVAWPVGLLSVALYALVFAEAKLYSDTLLQLAFAVFLVYGWINWRRHAADEGSVRIVPLSRSKMLRDLAIGLLGGIALGAGMHSFTDASLPWLDAMLTGLSLVAQWWQARRHTATWWLWIVVDVVYVGAYMFKSLHVTAALYVFFLGLAVVGLRAWSAAAANTSAAEPAAHGAR</sequence>
<comment type="function">
    <text evidence="1">Required for nicotinamide riboside transport across the inner membrane.</text>
</comment>